<accession>A0A821ZR92</accession>
<reference evidence="3" key="1">
    <citation type="submission" date="2021-02" db="EMBL/GenBank/DDBJ databases">
        <authorList>
            <person name="Nowell W R."/>
        </authorList>
    </citation>
    <scope>NUCLEOTIDE SEQUENCE</scope>
</reference>
<dbReference type="Gene3D" id="2.30.30.40">
    <property type="entry name" value="SH3 Domains"/>
    <property type="match status" value="1"/>
</dbReference>
<dbReference type="AlphaFoldDB" id="A0A821ZR92"/>
<comment type="caution">
    <text evidence="3">The sequence shown here is derived from an EMBL/GenBank/DDBJ whole genome shotgun (WGS) entry which is preliminary data.</text>
</comment>
<proteinExistence type="predicted"/>
<dbReference type="Pfam" id="PF23587">
    <property type="entry name" value="SH3_KALRN"/>
    <property type="match status" value="1"/>
</dbReference>
<feature type="compositionally biased region" description="Polar residues" evidence="1">
    <location>
        <begin position="68"/>
        <end position="80"/>
    </location>
</feature>
<feature type="non-terminal residue" evidence="3">
    <location>
        <position position="80"/>
    </location>
</feature>
<evidence type="ECO:0000313" key="3">
    <source>
        <dbReference type="EMBL" id="CAF4985326.1"/>
    </source>
</evidence>
<feature type="region of interest" description="Disordered" evidence="1">
    <location>
        <begin position="1"/>
        <end position="22"/>
    </location>
</feature>
<dbReference type="EMBL" id="CAJOBP010104533">
    <property type="protein sequence ID" value="CAF4985326.1"/>
    <property type="molecule type" value="Genomic_DNA"/>
</dbReference>
<feature type="region of interest" description="Disordered" evidence="1">
    <location>
        <begin position="37"/>
        <end position="80"/>
    </location>
</feature>
<feature type="domain" description="Kalirin/Triple functional" evidence="2">
    <location>
        <begin position="2"/>
        <end position="32"/>
    </location>
</feature>
<keyword evidence="4" id="KW-1185">Reference proteome</keyword>
<sequence length="80" mass="8504">VAANQDNRWFVHRDANRTSPAAEGWIPGFVLGLKNPNSTLHQTLSSSSPVSSSSSSSSQQHPSLSLSANSLHRLTTTTTS</sequence>
<feature type="non-terminal residue" evidence="3">
    <location>
        <position position="1"/>
    </location>
</feature>
<dbReference type="InterPro" id="IPR047053">
    <property type="entry name" value="Kalirin_TRIO_SH3_2"/>
</dbReference>
<evidence type="ECO:0000259" key="2">
    <source>
        <dbReference type="Pfam" id="PF23587"/>
    </source>
</evidence>
<gene>
    <name evidence="3" type="ORF">UJA718_LOCUS49535</name>
</gene>
<feature type="compositionally biased region" description="Low complexity" evidence="1">
    <location>
        <begin position="45"/>
        <end position="67"/>
    </location>
</feature>
<protein>
    <recommendedName>
        <fullName evidence="2">Kalirin/Triple functional domain-containing protein</fullName>
    </recommendedName>
</protein>
<dbReference type="Proteomes" id="UP000663873">
    <property type="component" value="Unassembled WGS sequence"/>
</dbReference>
<evidence type="ECO:0000313" key="4">
    <source>
        <dbReference type="Proteomes" id="UP000663873"/>
    </source>
</evidence>
<evidence type="ECO:0000256" key="1">
    <source>
        <dbReference type="SAM" id="MobiDB-lite"/>
    </source>
</evidence>
<name>A0A821ZR92_9BILA</name>
<organism evidence="3 4">
    <name type="scientific">Rotaria socialis</name>
    <dbReference type="NCBI Taxonomy" id="392032"/>
    <lineage>
        <taxon>Eukaryota</taxon>
        <taxon>Metazoa</taxon>
        <taxon>Spiralia</taxon>
        <taxon>Gnathifera</taxon>
        <taxon>Rotifera</taxon>
        <taxon>Eurotatoria</taxon>
        <taxon>Bdelloidea</taxon>
        <taxon>Philodinida</taxon>
        <taxon>Philodinidae</taxon>
        <taxon>Rotaria</taxon>
    </lineage>
</organism>